<protein>
    <submittedName>
        <fullName evidence="1">Uncharacterized protein</fullName>
    </submittedName>
</protein>
<dbReference type="EMBL" id="GBXM01019326">
    <property type="protein sequence ID" value="JAH89251.1"/>
    <property type="molecule type" value="Transcribed_RNA"/>
</dbReference>
<reference evidence="1" key="1">
    <citation type="submission" date="2014-11" db="EMBL/GenBank/DDBJ databases">
        <authorList>
            <person name="Amaro Gonzalez C."/>
        </authorList>
    </citation>
    <scope>NUCLEOTIDE SEQUENCE</scope>
</reference>
<accession>A0A0E9WG47</accession>
<sequence>MHKLIFLEGKPASWDSSLLFMQGFIRAIDSIKLPKPHSLRTETMKLYTRLQGLSQPHRPLCIL</sequence>
<evidence type="ECO:0000313" key="1">
    <source>
        <dbReference type="EMBL" id="JAH89251.1"/>
    </source>
</evidence>
<name>A0A0E9WG47_ANGAN</name>
<proteinExistence type="predicted"/>
<organism evidence="1">
    <name type="scientific">Anguilla anguilla</name>
    <name type="common">European freshwater eel</name>
    <name type="synonym">Muraena anguilla</name>
    <dbReference type="NCBI Taxonomy" id="7936"/>
    <lineage>
        <taxon>Eukaryota</taxon>
        <taxon>Metazoa</taxon>
        <taxon>Chordata</taxon>
        <taxon>Craniata</taxon>
        <taxon>Vertebrata</taxon>
        <taxon>Euteleostomi</taxon>
        <taxon>Actinopterygii</taxon>
        <taxon>Neopterygii</taxon>
        <taxon>Teleostei</taxon>
        <taxon>Anguilliformes</taxon>
        <taxon>Anguillidae</taxon>
        <taxon>Anguilla</taxon>
    </lineage>
</organism>
<dbReference type="AlphaFoldDB" id="A0A0E9WG47"/>
<reference evidence="1" key="2">
    <citation type="journal article" date="2015" name="Fish Shellfish Immunol.">
        <title>Early steps in the European eel (Anguilla anguilla)-Vibrio vulnificus interaction in the gills: Role of the RtxA13 toxin.</title>
        <authorList>
            <person name="Callol A."/>
            <person name="Pajuelo D."/>
            <person name="Ebbesson L."/>
            <person name="Teles M."/>
            <person name="MacKenzie S."/>
            <person name="Amaro C."/>
        </authorList>
    </citation>
    <scope>NUCLEOTIDE SEQUENCE</scope>
</reference>